<gene>
    <name evidence="1" type="ORF">SAMN02745163_03044</name>
</gene>
<keyword evidence="2" id="KW-1185">Reference proteome</keyword>
<dbReference type="AlphaFoldDB" id="A0A1M6P6E1"/>
<evidence type="ECO:0000313" key="2">
    <source>
        <dbReference type="Proteomes" id="UP000184310"/>
    </source>
</evidence>
<dbReference type="EMBL" id="FQZB01000013">
    <property type="protein sequence ID" value="SHK03452.1"/>
    <property type="molecule type" value="Genomic_DNA"/>
</dbReference>
<organism evidence="1 2">
    <name type="scientific">Clostridium cavendishii DSM 21758</name>
    <dbReference type="NCBI Taxonomy" id="1121302"/>
    <lineage>
        <taxon>Bacteria</taxon>
        <taxon>Bacillati</taxon>
        <taxon>Bacillota</taxon>
        <taxon>Clostridia</taxon>
        <taxon>Eubacteriales</taxon>
        <taxon>Clostridiaceae</taxon>
        <taxon>Clostridium</taxon>
    </lineage>
</organism>
<protein>
    <submittedName>
        <fullName evidence="1">Uncharacterized protein</fullName>
    </submittedName>
</protein>
<reference evidence="1 2" key="1">
    <citation type="submission" date="2016-11" db="EMBL/GenBank/DDBJ databases">
        <authorList>
            <person name="Jaros S."/>
            <person name="Januszkiewicz K."/>
            <person name="Wedrychowicz H."/>
        </authorList>
    </citation>
    <scope>NUCLEOTIDE SEQUENCE [LARGE SCALE GENOMIC DNA]</scope>
    <source>
        <strain evidence="1 2">DSM 21758</strain>
    </source>
</reference>
<sequence>MKVSYQKRIVIMITLIFSLLLALLNVVKTNGVIKEGDTVQK</sequence>
<evidence type="ECO:0000313" key="1">
    <source>
        <dbReference type="EMBL" id="SHK03452.1"/>
    </source>
</evidence>
<accession>A0A1M6P6E1</accession>
<name>A0A1M6P6E1_9CLOT</name>
<proteinExistence type="predicted"/>
<dbReference type="Proteomes" id="UP000184310">
    <property type="component" value="Unassembled WGS sequence"/>
</dbReference>